<keyword evidence="1" id="KW-0677">Repeat</keyword>
<dbReference type="PANTHER" id="PTHR47926:SF395">
    <property type="entry name" value="TETRATRICOPEPTIDE-LIKE HELICAL DOMAIN, DYW DOMAIN PROTEIN-RELATED"/>
    <property type="match status" value="1"/>
</dbReference>
<dbReference type="GO" id="GO:0009451">
    <property type="term" value="P:RNA modification"/>
    <property type="evidence" value="ECO:0007669"/>
    <property type="project" value="InterPro"/>
</dbReference>
<reference evidence="3" key="1">
    <citation type="submission" date="2022-04" db="EMBL/GenBank/DDBJ databases">
        <title>Carnegiea gigantea Genome sequencing and assembly v2.</title>
        <authorList>
            <person name="Copetti D."/>
            <person name="Sanderson M.J."/>
            <person name="Burquez A."/>
            <person name="Wojciechowski M.F."/>
        </authorList>
    </citation>
    <scope>NUCLEOTIDE SEQUENCE</scope>
    <source>
        <strain evidence="3">SGP5-SGP5p</strain>
        <tissue evidence="3">Aerial part</tissue>
    </source>
</reference>
<protein>
    <recommendedName>
        <fullName evidence="5">Pentatricopeptide repeat-containing protein</fullName>
    </recommendedName>
</protein>
<proteinExistence type="predicted"/>
<dbReference type="OrthoDB" id="9990610at2759"/>
<accession>A0A9Q1KBK8</accession>
<evidence type="ECO:0000256" key="2">
    <source>
        <dbReference type="PROSITE-ProRule" id="PRU00708"/>
    </source>
</evidence>
<dbReference type="Pfam" id="PF13041">
    <property type="entry name" value="PPR_2"/>
    <property type="match status" value="1"/>
</dbReference>
<evidence type="ECO:0000313" key="4">
    <source>
        <dbReference type="Proteomes" id="UP001153076"/>
    </source>
</evidence>
<comment type="caution">
    <text evidence="3">The sequence shown here is derived from an EMBL/GenBank/DDBJ whole genome shotgun (WGS) entry which is preliminary data.</text>
</comment>
<evidence type="ECO:0008006" key="5">
    <source>
        <dbReference type="Google" id="ProtNLM"/>
    </source>
</evidence>
<dbReference type="PANTHER" id="PTHR47926">
    <property type="entry name" value="PENTATRICOPEPTIDE REPEAT-CONTAINING PROTEIN"/>
    <property type="match status" value="1"/>
</dbReference>
<keyword evidence="4" id="KW-1185">Reference proteome</keyword>
<dbReference type="NCBIfam" id="TIGR00756">
    <property type="entry name" value="PPR"/>
    <property type="match status" value="2"/>
</dbReference>
<sequence length="294" mass="32981">MIRVRPFETLFLNHSSNFSTVAHWNSQIREAVNDGFPERALVFPLFLQMRLHGTVPDSVTIIGLTQYVTELKDLDLVKGAHAFTVHVGMVNDVSLMNTVISAYGKCADLILAELIFHGLDIESRTIVSWNSLIAGNALFENHHRTFTGEKPDVVTLLSLLSPVRFGQTGSLELRRWVDNCALSYRLRDSVLGCNALIDLYAKCGSVYKAKEVFHSMPSKSIASWTAMIARLALNGEFSEALDFFFRMVELGLKPNHITFLSILQACTHAGCLDKGWGCFDLMTKVYKLNPWLEH</sequence>
<dbReference type="InterPro" id="IPR002885">
    <property type="entry name" value="PPR_rpt"/>
</dbReference>
<dbReference type="Proteomes" id="UP001153076">
    <property type="component" value="Unassembled WGS sequence"/>
</dbReference>
<organism evidence="3 4">
    <name type="scientific">Carnegiea gigantea</name>
    <dbReference type="NCBI Taxonomy" id="171969"/>
    <lineage>
        <taxon>Eukaryota</taxon>
        <taxon>Viridiplantae</taxon>
        <taxon>Streptophyta</taxon>
        <taxon>Embryophyta</taxon>
        <taxon>Tracheophyta</taxon>
        <taxon>Spermatophyta</taxon>
        <taxon>Magnoliopsida</taxon>
        <taxon>eudicotyledons</taxon>
        <taxon>Gunneridae</taxon>
        <taxon>Pentapetalae</taxon>
        <taxon>Caryophyllales</taxon>
        <taxon>Cactineae</taxon>
        <taxon>Cactaceae</taxon>
        <taxon>Cactoideae</taxon>
        <taxon>Echinocereeae</taxon>
        <taxon>Carnegiea</taxon>
    </lineage>
</organism>
<dbReference type="PROSITE" id="PS51375">
    <property type="entry name" value="PPR"/>
    <property type="match status" value="1"/>
</dbReference>
<dbReference type="AlphaFoldDB" id="A0A9Q1KBK8"/>
<dbReference type="EMBL" id="JAKOGI010000189">
    <property type="protein sequence ID" value="KAJ8440479.1"/>
    <property type="molecule type" value="Genomic_DNA"/>
</dbReference>
<evidence type="ECO:0000313" key="3">
    <source>
        <dbReference type="EMBL" id="KAJ8440479.1"/>
    </source>
</evidence>
<dbReference type="FunFam" id="1.25.40.10:FF:000031">
    <property type="entry name" value="Pentatricopeptide repeat-containing protein mitochondrial"/>
    <property type="match status" value="1"/>
</dbReference>
<dbReference type="InterPro" id="IPR046960">
    <property type="entry name" value="PPR_At4g14850-like_plant"/>
</dbReference>
<feature type="repeat" description="PPR" evidence="2">
    <location>
        <begin position="220"/>
        <end position="254"/>
    </location>
</feature>
<dbReference type="InterPro" id="IPR011990">
    <property type="entry name" value="TPR-like_helical_dom_sf"/>
</dbReference>
<evidence type="ECO:0000256" key="1">
    <source>
        <dbReference type="ARBA" id="ARBA00022737"/>
    </source>
</evidence>
<dbReference type="Gene3D" id="1.25.40.10">
    <property type="entry name" value="Tetratricopeptide repeat domain"/>
    <property type="match status" value="2"/>
</dbReference>
<dbReference type="GO" id="GO:0003723">
    <property type="term" value="F:RNA binding"/>
    <property type="evidence" value="ECO:0007669"/>
    <property type="project" value="InterPro"/>
</dbReference>
<gene>
    <name evidence="3" type="ORF">Cgig2_013638</name>
</gene>
<name>A0A9Q1KBK8_9CARY</name>